<evidence type="ECO:0000259" key="1">
    <source>
        <dbReference type="Pfam" id="PF04775"/>
    </source>
</evidence>
<name>A0ABD1J6E0_9TELE</name>
<organism evidence="3 4">
    <name type="scientific">Coilia grayii</name>
    <name type="common">Gray's grenadier anchovy</name>
    <dbReference type="NCBI Taxonomy" id="363190"/>
    <lineage>
        <taxon>Eukaryota</taxon>
        <taxon>Metazoa</taxon>
        <taxon>Chordata</taxon>
        <taxon>Craniata</taxon>
        <taxon>Vertebrata</taxon>
        <taxon>Euteleostomi</taxon>
        <taxon>Actinopterygii</taxon>
        <taxon>Neopterygii</taxon>
        <taxon>Teleostei</taxon>
        <taxon>Clupei</taxon>
        <taxon>Clupeiformes</taxon>
        <taxon>Clupeoidei</taxon>
        <taxon>Engraulidae</taxon>
        <taxon>Coilinae</taxon>
        <taxon>Coilia</taxon>
    </lineage>
</organism>
<accession>A0ABD1J6E0</accession>
<dbReference type="InterPro" id="IPR042490">
    <property type="entry name" value="Thio_Ohase/BAAT_N"/>
</dbReference>
<dbReference type="Gene3D" id="3.40.50.1820">
    <property type="entry name" value="alpha/beta hydrolase"/>
    <property type="match status" value="2"/>
</dbReference>
<keyword evidence="4" id="KW-1185">Reference proteome</keyword>
<feature type="domain" description="Acyl-CoA thioester hydrolase/bile acid-CoA amino acid N-acetyltransferase" evidence="1">
    <location>
        <begin position="40"/>
        <end position="158"/>
    </location>
</feature>
<dbReference type="Pfam" id="PF04775">
    <property type="entry name" value="Bile_Hydr_Trans"/>
    <property type="match status" value="1"/>
</dbReference>
<dbReference type="Proteomes" id="UP001591681">
    <property type="component" value="Unassembled WGS sequence"/>
</dbReference>
<dbReference type="InterPro" id="IPR006862">
    <property type="entry name" value="Thio_Ohase/aa_AcTrfase"/>
</dbReference>
<feature type="domain" description="BAAT/Acyl-CoA thioester hydrolase C-terminal" evidence="2">
    <location>
        <begin position="223"/>
        <end position="430"/>
    </location>
</feature>
<gene>
    <name evidence="3" type="ORF">ACEWY4_022581</name>
</gene>
<reference evidence="3 4" key="1">
    <citation type="submission" date="2024-09" db="EMBL/GenBank/DDBJ databases">
        <title>A chromosome-level genome assembly of Gray's grenadier anchovy, Coilia grayii.</title>
        <authorList>
            <person name="Fu Z."/>
        </authorList>
    </citation>
    <scope>NUCLEOTIDE SEQUENCE [LARGE SCALE GENOMIC DNA]</scope>
    <source>
        <strain evidence="3">G4</strain>
        <tissue evidence="3">Muscle</tissue>
    </source>
</reference>
<feature type="domain" description="BAAT/Acyl-CoA thioester hydrolase C-terminal" evidence="2">
    <location>
        <begin position="440"/>
        <end position="628"/>
    </location>
</feature>
<proteinExistence type="predicted"/>
<dbReference type="FunFam" id="3.40.50.1820:FF:000024">
    <property type="entry name" value="acyl-coenzyme A thioesterase 4"/>
    <property type="match status" value="2"/>
</dbReference>
<evidence type="ECO:0008006" key="5">
    <source>
        <dbReference type="Google" id="ProtNLM"/>
    </source>
</evidence>
<dbReference type="Pfam" id="PF08840">
    <property type="entry name" value="BAAT_C"/>
    <property type="match status" value="2"/>
</dbReference>
<dbReference type="Gene3D" id="2.60.40.2240">
    <property type="entry name" value="Acyl-CoA thioester hydrolase/BAAT N-terminal domain"/>
    <property type="match status" value="1"/>
</dbReference>
<evidence type="ECO:0000259" key="2">
    <source>
        <dbReference type="Pfam" id="PF08840"/>
    </source>
</evidence>
<dbReference type="SUPFAM" id="SSF53474">
    <property type="entry name" value="alpha/beta-Hydrolases"/>
    <property type="match status" value="2"/>
</dbReference>
<comment type="caution">
    <text evidence="3">The sequence shown here is derived from an EMBL/GenBank/DDBJ whole genome shotgun (WGS) entry which is preliminary data.</text>
</comment>
<dbReference type="PANTHER" id="PTHR10824:SF17">
    <property type="entry name" value="ACYL-COENZYME A THIOESTERASE 6"/>
    <property type="match status" value="1"/>
</dbReference>
<protein>
    <recommendedName>
        <fullName evidence="5">Acyl-coenzyme A thioesterase 1-like</fullName>
    </recommendedName>
</protein>
<sequence>MTFLSKGFRVGLSYKDRVAKMSLDSRVALQLSPALSSYFDEPIRVKVIGLRQEQSVVLRSRLTDSRGITFEASATYCSDKNGRIYLDRYPSLGGSYCGIEPMGLFSSLRPLVPHSKLTSSDMTTPLTVDIEVISDGQVLAEETVERRFMANGVQRVSLEGGSIRGSLFLPPGCGPFPALLDMPHLGGALTEIRASLLANKGYVVMALAYHGYQDLPKVLDKLDLEYFEEAVTFLRFHPKVKGPDIGILSISKSGDIALAISAFLPGVAAVVTINGCNANTQFSLRYKDMVIPPTKMDLAKATVRGDGLMDVKDVILDPSIKGNEASVIPIERASCHFLFAASEDDRNWNSVLFSKQAAQRLRDHGKENFEVVRYPEAGHFLDVPFMPHCPTSFHPAVGTVVVLGGEQKAHSEAQVDLWRRIPEFFSRHLNNDNSQFKAMLGPGIGILSISKSGDLALAMSAFLPGVSATVSINGCNCTTVFPLHYKDTVIPPLHVDTSKIIFREDGLLDIRDALLDPTIEENKASVIPIERASCHFLFAASEDDRNWNSVLFSEQAAQQLRDHGKENFEVVRYPKAGHFLDVPFMPHCPTSFHPAVGTVVVLGGEPKAHSEAQVDLWKRIQEFFRRHL</sequence>
<evidence type="ECO:0000313" key="3">
    <source>
        <dbReference type="EMBL" id="KAL2082763.1"/>
    </source>
</evidence>
<dbReference type="InterPro" id="IPR029058">
    <property type="entry name" value="AB_hydrolase_fold"/>
</dbReference>
<dbReference type="InterPro" id="IPR014940">
    <property type="entry name" value="BAAT_C"/>
</dbReference>
<dbReference type="PANTHER" id="PTHR10824">
    <property type="entry name" value="ACYL-COENZYME A THIOESTERASE-RELATED"/>
    <property type="match status" value="1"/>
</dbReference>
<dbReference type="AlphaFoldDB" id="A0ABD1J6E0"/>
<evidence type="ECO:0000313" key="4">
    <source>
        <dbReference type="Proteomes" id="UP001591681"/>
    </source>
</evidence>
<dbReference type="EMBL" id="JBHFQA010000019">
    <property type="protein sequence ID" value="KAL2082763.1"/>
    <property type="molecule type" value="Genomic_DNA"/>
</dbReference>